<evidence type="ECO:0000313" key="8">
    <source>
        <dbReference type="EMBL" id="AIJ33063.1"/>
    </source>
</evidence>
<dbReference type="InterPro" id="IPR046357">
    <property type="entry name" value="PPIase_dom_sf"/>
</dbReference>
<evidence type="ECO:0000259" key="7">
    <source>
        <dbReference type="PROSITE" id="PS50059"/>
    </source>
</evidence>
<dbReference type="AlphaFoldDB" id="A0A076NI66"/>
<dbReference type="Proteomes" id="UP000028780">
    <property type="component" value="Chromosome"/>
</dbReference>
<proteinExistence type="inferred from homology"/>
<evidence type="ECO:0000256" key="3">
    <source>
        <dbReference type="ARBA" id="ARBA00023110"/>
    </source>
</evidence>
<dbReference type="STRING" id="156978.CIMIT_03315"/>
<accession>A0A076NI66</accession>
<dbReference type="eggNOG" id="COG0545">
    <property type="taxonomic scope" value="Bacteria"/>
</dbReference>
<dbReference type="HOGENOM" id="CLU_013615_12_0_11"/>
<sequence>MEKPTITIPDAPAPTDLVVKDLVVGDGAEAVAGGYIKVHYLGVDYATGEEFDSSWDRGEVAEFPLAGLIEGWQEGIPGMKVGGRRELIVPPEKAYGPAGGVSALSGRTLVFVIDLIDAN</sequence>
<evidence type="ECO:0000313" key="9">
    <source>
        <dbReference type="EMBL" id="SNV62029.1"/>
    </source>
</evidence>
<comment type="catalytic activity">
    <reaction evidence="1 5 6">
        <text>[protein]-peptidylproline (omega=180) = [protein]-peptidylproline (omega=0)</text>
        <dbReference type="Rhea" id="RHEA:16237"/>
        <dbReference type="Rhea" id="RHEA-COMP:10747"/>
        <dbReference type="Rhea" id="RHEA-COMP:10748"/>
        <dbReference type="ChEBI" id="CHEBI:83833"/>
        <dbReference type="ChEBI" id="CHEBI:83834"/>
        <dbReference type="EC" id="5.2.1.8"/>
    </reaction>
</comment>
<evidence type="ECO:0000313" key="11">
    <source>
        <dbReference type="Proteomes" id="UP000215374"/>
    </source>
</evidence>
<evidence type="ECO:0000256" key="6">
    <source>
        <dbReference type="RuleBase" id="RU003915"/>
    </source>
</evidence>
<comment type="similarity">
    <text evidence="2 6">Belongs to the FKBP-type PPIase family.</text>
</comment>
<keyword evidence="4 5" id="KW-0413">Isomerase</keyword>
<protein>
    <recommendedName>
        <fullName evidence="6">Peptidyl-prolyl cis-trans isomerase</fullName>
        <ecNumber evidence="6">5.2.1.8</ecNumber>
    </recommendedName>
</protein>
<evidence type="ECO:0000256" key="4">
    <source>
        <dbReference type="ARBA" id="ARBA00023235"/>
    </source>
</evidence>
<dbReference type="EMBL" id="LT906467">
    <property type="protein sequence ID" value="SNV62029.1"/>
    <property type="molecule type" value="Genomic_DNA"/>
</dbReference>
<dbReference type="EC" id="5.2.1.8" evidence="6"/>
<dbReference type="Proteomes" id="UP000215374">
    <property type="component" value="Chromosome 1"/>
</dbReference>
<dbReference type="OrthoDB" id="25996at2"/>
<dbReference type="InterPro" id="IPR001179">
    <property type="entry name" value="PPIase_FKBP_dom"/>
</dbReference>
<reference evidence="8 10" key="1">
    <citation type="submission" date="2014-08" db="EMBL/GenBank/DDBJ databases">
        <title>Complete genome sequence of Corynebacterium imitans DSM 44264, isolated from a five-month-old boy with suspected pharyngeal diphtheria.</title>
        <authorList>
            <person name="Mollmann S."/>
            <person name="Albersmeier A."/>
            <person name="Ruckert C."/>
            <person name="Tauch A."/>
        </authorList>
    </citation>
    <scope>NUCLEOTIDE SEQUENCE [LARGE SCALE GENOMIC DNA]</scope>
    <source>
        <strain evidence="8 10">DSM 44264</strain>
    </source>
</reference>
<feature type="domain" description="PPIase FKBP-type" evidence="7">
    <location>
        <begin position="33"/>
        <end position="119"/>
    </location>
</feature>
<keyword evidence="10" id="KW-1185">Reference proteome</keyword>
<dbReference type="Pfam" id="PF00254">
    <property type="entry name" value="FKBP_C"/>
    <property type="match status" value="1"/>
</dbReference>
<name>A0A076NI66_9CORY</name>
<dbReference type="PANTHER" id="PTHR43811:SF19">
    <property type="entry name" value="39 KDA FK506-BINDING NUCLEAR PROTEIN"/>
    <property type="match status" value="1"/>
</dbReference>
<dbReference type="SUPFAM" id="SSF54534">
    <property type="entry name" value="FKBP-like"/>
    <property type="match status" value="1"/>
</dbReference>
<dbReference type="PROSITE" id="PS50059">
    <property type="entry name" value="FKBP_PPIASE"/>
    <property type="match status" value="1"/>
</dbReference>
<evidence type="ECO:0000256" key="1">
    <source>
        <dbReference type="ARBA" id="ARBA00000971"/>
    </source>
</evidence>
<dbReference type="RefSeq" id="WP_038589105.1">
    <property type="nucleotide sequence ID" value="NZ_CP009211.1"/>
</dbReference>
<reference evidence="9 11" key="2">
    <citation type="submission" date="2017-06" db="EMBL/GenBank/DDBJ databases">
        <authorList>
            <consortium name="Pathogen Informatics"/>
        </authorList>
    </citation>
    <scope>NUCLEOTIDE SEQUENCE [LARGE SCALE GENOMIC DNA]</scope>
    <source>
        <strain evidence="9 11">NCTC13015</strain>
    </source>
</reference>
<evidence type="ECO:0000313" key="10">
    <source>
        <dbReference type="Proteomes" id="UP000028780"/>
    </source>
</evidence>
<dbReference type="PANTHER" id="PTHR43811">
    <property type="entry name" value="FKBP-TYPE PEPTIDYL-PROLYL CIS-TRANS ISOMERASE FKPA"/>
    <property type="match status" value="1"/>
</dbReference>
<keyword evidence="3 5" id="KW-0697">Rotamase</keyword>
<dbReference type="Gene3D" id="3.10.50.40">
    <property type="match status" value="1"/>
</dbReference>
<dbReference type="EMBL" id="CP009211">
    <property type="protein sequence ID" value="AIJ33063.1"/>
    <property type="molecule type" value="Genomic_DNA"/>
</dbReference>
<dbReference type="KEGG" id="cii:CIMIT_03315"/>
<organism evidence="8 10">
    <name type="scientific">Corynebacterium imitans</name>
    <dbReference type="NCBI Taxonomy" id="156978"/>
    <lineage>
        <taxon>Bacteria</taxon>
        <taxon>Bacillati</taxon>
        <taxon>Actinomycetota</taxon>
        <taxon>Actinomycetes</taxon>
        <taxon>Mycobacteriales</taxon>
        <taxon>Corynebacteriaceae</taxon>
        <taxon>Corynebacterium</taxon>
    </lineage>
</organism>
<gene>
    <name evidence="9" type="primary">fkb</name>
    <name evidence="8" type="ORF">CIMIT_03315</name>
    <name evidence="9" type="ORF">SAMEA4535761_00730</name>
</gene>
<evidence type="ECO:0000256" key="5">
    <source>
        <dbReference type="PROSITE-ProRule" id="PRU00277"/>
    </source>
</evidence>
<evidence type="ECO:0000256" key="2">
    <source>
        <dbReference type="ARBA" id="ARBA00006577"/>
    </source>
</evidence>
<dbReference type="GO" id="GO:0003755">
    <property type="term" value="F:peptidyl-prolyl cis-trans isomerase activity"/>
    <property type="evidence" value="ECO:0007669"/>
    <property type="project" value="UniProtKB-UniRule"/>
</dbReference>